<evidence type="ECO:0000256" key="3">
    <source>
        <dbReference type="ARBA" id="ARBA00022448"/>
    </source>
</evidence>
<dbReference type="Gramene" id="Mp3g19930.1">
    <property type="protein sequence ID" value="Mp3g19930.1.cds"/>
    <property type="gene ID" value="Mp3g19930"/>
</dbReference>
<dbReference type="InterPro" id="IPR003439">
    <property type="entry name" value="ABC_transporter-like_ATP-bd"/>
</dbReference>
<dbReference type="InterPro" id="IPR013525">
    <property type="entry name" value="ABC2_TM"/>
</dbReference>
<keyword evidence="3" id="KW-0813">Transport</keyword>
<evidence type="ECO:0000256" key="5">
    <source>
        <dbReference type="ARBA" id="ARBA00022741"/>
    </source>
</evidence>
<dbReference type="GO" id="GO:0005524">
    <property type="term" value="F:ATP binding"/>
    <property type="evidence" value="ECO:0007669"/>
    <property type="project" value="UniProtKB-KW"/>
</dbReference>
<dbReference type="GO" id="GO:0030638">
    <property type="term" value="P:polyketide metabolic process"/>
    <property type="evidence" value="ECO:0007669"/>
    <property type="project" value="EnsemblPlants"/>
</dbReference>
<dbReference type="GO" id="GO:0016887">
    <property type="term" value="F:ATP hydrolysis activity"/>
    <property type="evidence" value="ECO:0007669"/>
    <property type="project" value="InterPro"/>
</dbReference>
<keyword evidence="7 9" id="KW-1133">Transmembrane helix</keyword>
<dbReference type="InterPro" id="IPR050352">
    <property type="entry name" value="ABCG_transporters"/>
</dbReference>
<dbReference type="OMA" id="NMQIVEF"/>
<proteinExistence type="inferred from homology"/>
<evidence type="ECO:0000256" key="1">
    <source>
        <dbReference type="ARBA" id="ARBA00004141"/>
    </source>
</evidence>
<dbReference type="SUPFAM" id="SSF52540">
    <property type="entry name" value="P-loop containing nucleoside triphosphate hydrolases"/>
    <property type="match status" value="1"/>
</dbReference>
<feature type="transmembrane region" description="Helical" evidence="9">
    <location>
        <begin position="621"/>
        <end position="648"/>
    </location>
</feature>
<dbReference type="PANTHER" id="PTHR48041:SF135">
    <property type="entry name" value="ABC TRANSPORTER G FAMILY MEMBER 26"/>
    <property type="match status" value="1"/>
</dbReference>
<evidence type="ECO:0000259" key="10">
    <source>
        <dbReference type="PROSITE" id="PS50893"/>
    </source>
</evidence>
<feature type="transmembrane region" description="Helical" evidence="9">
    <location>
        <begin position="770"/>
        <end position="788"/>
    </location>
</feature>
<feature type="domain" description="ABC transporter" evidence="10">
    <location>
        <begin position="141"/>
        <end position="400"/>
    </location>
</feature>
<dbReference type="InterPro" id="IPR027417">
    <property type="entry name" value="P-loop_NTPase"/>
</dbReference>
<evidence type="ECO:0000256" key="7">
    <source>
        <dbReference type="ARBA" id="ARBA00022989"/>
    </source>
</evidence>
<dbReference type="GO" id="GO:0005789">
    <property type="term" value="C:endoplasmic reticulum membrane"/>
    <property type="evidence" value="ECO:0007669"/>
    <property type="project" value="EnsemblPlants"/>
</dbReference>
<dbReference type="FunFam" id="3.40.50.300:FF:000337">
    <property type="entry name" value="ABC transporter G family member 22"/>
    <property type="match status" value="1"/>
</dbReference>
<feature type="transmembrane region" description="Helical" evidence="9">
    <location>
        <begin position="580"/>
        <end position="600"/>
    </location>
</feature>
<keyword evidence="12" id="KW-1185">Reference proteome</keyword>
<name>A0A2R6WY30_MARPO</name>
<dbReference type="AlphaFoldDB" id="A0A2R6WY30"/>
<feature type="transmembrane region" description="Helical" evidence="9">
    <location>
        <begin position="543"/>
        <end position="564"/>
    </location>
</feature>
<dbReference type="GO" id="GO:0016020">
    <property type="term" value="C:membrane"/>
    <property type="evidence" value="ECO:0000318"/>
    <property type="project" value="GO_Central"/>
</dbReference>
<dbReference type="GO" id="GO:0005886">
    <property type="term" value="C:plasma membrane"/>
    <property type="evidence" value="ECO:0007669"/>
    <property type="project" value="EnsemblPlants"/>
</dbReference>
<dbReference type="EMBL" id="KZ772721">
    <property type="protein sequence ID" value="PTQ38750.1"/>
    <property type="molecule type" value="Genomic_DNA"/>
</dbReference>
<evidence type="ECO:0000256" key="8">
    <source>
        <dbReference type="ARBA" id="ARBA00023136"/>
    </source>
</evidence>
<dbReference type="SMART" id="SM00382">
    <property type="entry name" value="AAA"/>
    <property type="match status" value="1"/>
</dbReference>
<organism evidence="11 12">
    <name type="scientific">Marchantia polymorpha</name>
    <name type="common">Common liverwort</name>
    <name type="synonym">Marchantia aquatica</name>
    <dbReference type="NCBI Taxonomy" id="3197"/>
    <lineage>
        <taxon>Eukaryota</taxon>
        <taxon>Viridiplantae</taxon>
        <taxon>Streptophyta</taxon>
        <taxon>Embryophyta</taxon>
        <taxon>Marchantiophyta</taxon>
        <taxon>Marchantiopsida</taxon>
        <taxon>Marchantiidae</taxon>
        <taxon>Marchantiales</taxon>
        <taxon>Marchantiaceae</taxon>
        <taxon>Marchantia</taxon>
    </lineage>
</organism>
<dbReference type="GO" id="GO:0055085">
    <property type="term" value="P:transmembrane transport"/>
    <property type="evidence" value="ECO:0000318"/>
    <property type="project" value="GO_Central"/>
</dbReference>
<evidence type="ECO:0000256" key="2">
    <source>
        <dbReference type="ARBA" id="ARBA00005814"/>
    </source>
</evidence>
<protein>
    <recommendedName>
        <fullName evidence="10">ABC transporter domain-containing protein</fullName>
    </recommendedName>
</protein>
<comment type="subcellular location">
    <subcellularLocation>
        <location evidence="1">Membrane</location>
        <topology evidence="1">Multi-pass membrane protein</topology>
    </subcellularLocation>
</comment>
<keyword evidence="8 9" id="KW-0472">Membrane</keyword>
<evidence type="ECO:0000256" key="6">
    <source>
        <dbReference type="ARBA" id="ARBA00022840"/>
    </source>
</evidence>
<dbReference type="PROSITE" id="PS50893">
    <property type="entry name" value="ABC_TRANSPORTER_2"/>
    <property type="match status" value="1"/>
</dbReference>
<evidence type="ECO:0000313" key="12">
    <source>
        <dbReference type="Proteomes" id="UP000244005"/>
    </source>
</evidence>
<evidence type="ECO:0000313" key="11">
    <source>
        <dbReference type="EMBL" id="PTQ38750.1"/>
    </source>
</evidence>
<dbReference type="Gene3D" id="3.40.50.300">
    <property type="entry name" value="P-loop containing nucleotide triphosphate hydrolases"/>
    <property type="match status" value="1"/>
</dbReference>
<dbReference type="Proteomes" id="UP000244005">
    <property type="component" value="Unassembled WGS sequence"/>
</dbReference>
<keyword evidence="4 9" id="KW-0812">Transmembrane</keyword>
<evidence type="ECO:0000256" key="4">
    <source>
        <dbReference type="ARBA" id="ARBA00022692"/>
    </source>
</evidence>
<keyword evidence="6" id="KW-0067">ATP-binding</keyword>
<dbReference type="Pfam" id="PF01061">
    <property type="entry name" value="ABC2_membrane"/>
    <property type="match status" value="1"/>
</dbReference>
<comment type="similarity">
    <text evidence="2">Belongs to the ABC transporter superfamily. ABCG family. Eye pigment precursor importer (TC 3.A.1.204) subfamily.</text>
</comment>
<dbReference type="GO" id="GO:0140359">
    <property type="term" value="F:ABC-type transporter activity"/>
    <property type="evidence" value="ECO:0007669"/>
    <property type="project" value="InterPro"/>
</dbReference>
<feature type="transmembrane region" description="Helical" evidence="9">
    <location>
        <begin position="687"/>
        <end position="707"/>
    </location>
</feature>
<dbReference type="InterPro" id="IPR003593">
    <property type="entry name" value="AAA+_ATPase"/>
</dbReference>
<evidence type="ECO:0000256" key="9">
    <source>
        <dbReference type="SAM" id="Phobius"/>
    </source>
</evidence>
<sequence length="791" mass="89008">MDTRLESSTIDELWRISCSGCKEEEQQKEVNDDEVFHNAEQERDEAGSEYYSGEELTTDGEALSLRFLLRTPSIRIPEAADFNPFQSELKTGIDTQAAIPTTVTMHTNELFNDKVAVVNIEQDCPSSATSTNVPTLVQIFLKFEDVKYTVMLKPPKKISVDFRKHRRKQLQSTEKSILNGVSGFVAPGEILALMGPSGSGKTSLLNILGGRCHNKFSGKITYNGAAYTSALKSRIGFVTQDDVLFPVLTVRETLVFAALLRLSPKMSHREKIRRADTVLRELGLDRCQNTIVGGPFVRGVSGGERKRTSIGYEILVDPSLLLLDEPTSGLDSSTALKIMQVLRANAQVGRVIVTTIHQPSSRMFPMFDKLILLSEGHPLYFGLAKDALDYFATQQFIPLLPMNPADFLIDLATGLTSDMTVPPELQQKFFMSGSSPVTKANGLQESEAVASSVQEANVTTHASVDSSPDSSNEETQRLLVVKLLRSKYRTELEPRVKEKLQTGDVIAPDLKTAISVKKWWTSSWFEQFFILSRRNCKERRKDYLNVLRFAQGVAVALLLGMLWWRPNLDTEQDIRDQVGLLFYMCIFWCTFSMWSTMMVFPLEKNFLAKERAADMYRLSAYFVSSTICDLLAELVHPTMFVPLVYFMAGLKSDISTFIFTLLSVYLIAITAQAFGEFFGALTLNIKRVGIISAMIMLIFLLAGGYYVKNIPVFMSWIRYLSIVYYGFRLLERVQYSPDQTYNCKALEGCLRFEDSPIFKDMSLEGGLRDALALMVMIVVYKVLAYVCLRRV</sequence>
<dbReference type="GO" id="GO:0042626">
    <property type="term" value="F:ATPase-coupled transmembrane transporter activity"/>
    <property type="evidence" value="ECO:0000318"/>
    <property type="project" value="GO_Central"/>
</dbReference>
<reference evidence="12" key="1">
    <citation type="journal article" date="2017" name="Cell">
        <title>Insights into land plant evolution garnered from the Marchantia polymorpha genome.</title>
        <authorList>
            <person name="Bowman J.L."/>
            <person name="Kohchi T."/>
            <person name="Yamato K.T."/>
            <person name="Jenkins J."/>
            <person name="Shu S."/>
            <person name="Ishizaki K."/>
            <person name="Yamaoka S."/>
            <person name="Nishihama R."/>
            <person name="Nakamura Y."/>
            <person name="Berger F."/>
            <person name="Adam C."/>
            <person name="Aki S.S."/>
            <person name="Althoff F."/>
            <person name="Araki T."/>
            <person name="Arteaga-Vazquez M.A."/>
            <person name="Balasubrmanian S."/>
            <person name="Barry K."/>
            <person name="Bauer D."/>
            <person name="Boehm C.R."/>
            <person name="Briginshaw L."/>
            <person name="Caballero-Perez J."/>
            <person name="Catarino B."/>
            <person name="Chen F."/>
            <person name="Chiyoda S."/>
            <person name="Chovatia M."/>
            <person name="Davies K.M."/>
            <person name="Delmans M."/>
            <person name="Demura T."/>
            <person name="Dierschke T."/>
            <person name="Dolan L."/>
            <person name="Dorantes-Acosta A.E."/>
            <person name="Eklund D.M."/>
            <person name="Florent S.N."/>
            <person name="Flores-Sandoval E."/>
            <person name="Fujiyama A."/>
            <person name="Fukuzawa H."/>
            <person name="Galik B."/>
            <person name="Grimanelli D."/>
            <person name="Grimwood J."/>
            <person name="Grossniklaus U."/>
            <person name="Hamada T."/>
            <person name="Haseloff J."/>
            <person name="Hetherington A.J."/>
            <person name="Higo A."/>
            <person name="Hirakawa Y."/>
            <person name="Hundley H.N."/>
            <person name="Ikeda Y."/>
            <person name="Inoue K."/>
            <person name="Inoue S.I."/>
            <person name="Ishida S."/>
            <person name="Jia Q."/>
            <person name="Kakita M."/>
            <person name="Kanazawa T."/>
            <person name="Kawai Y."/>
            <person name="Kawashima T."/>
            <person name="Kennedy M."/>
            <person name="Kinose K."/>
            <person name="Kinoshita T."/>
            <person name="Kohara Y."/>
            <person name="Koide E."/>
            <person name="Komatsu K."/>
            <person name="Kopischke S."/>
            <person name="Kubo M."/>
            <person name="Kyozuka J."/>
            <person name="Lagercrantz U."/>
            <person name="Lin S.S."/>
            <person name="Lindquist E."/>
            <person name="Lipzen A.M."/>
            <person name="Lu C.W."/>
            <person name="De Luna E."/>
            <person name="Martienssen R.A."/>
            <person name="Minamino N."/>
            <person name="Mizutani M."/>
            <person name="Mizutani M."/>
            <person name="Mochizuki N."/>
            <person name="Monte I."/>
            <person name="Mosher R."/>
            <person name="Nagasaki H."/>
            <person name="Nakagami H."/>
            <person name="Naramoto S."/>
            <person name="Nishitani K."/>
            <person name="Ohtani M."/>
            <person name="Okamoto T."/>
            <person name="Okumura M."/>
            <person name="Phillips J."/>
            <person name="Pollak B."/>
            <person name="Reinders A."/>
            <person name="Rovekamp M."/>
            <person name="Sano R."/>
            <person name="Sawa S."/>
            <person name="Schmid M.W."/>
            <person name="Shirakawa M."/>
            <person name="Solano R."/>
            <person name="Spunde A."/>
            <person name="Suetsugu N."/>
            <person name="Sugano S."/>
            <person name="Sugiyama A."/>
            <person name="Sun R."/>
            <person name="Suzuki Y."/>
            <person name="Takenaka M."/>
            <person name="Takezawa D."/>
            <person name="Tomogane H."/>
            <person name="Tsuzuki M."/>
            <person name="Ueda T."/>
            <person name="Umeda M."/>
            <person name="Ward J.M."/>
            <person name="Watanabe Y."/>
            <person name="Yazaki K."/>
            <person name="Yokoyama R."/>
            <person name="Yoshitake Y."/>
            <person name="Yotsui I."/>
            <person name="Zachgo S."/>
            <person name="Schmutz J."/>
        </authorList>
    </citation>
    <scope>NUCLEOTIDE SEQUENCE [LARGE SCALE GENOMIC DNA]</scope>
    <source>
        <strain evidence="12">Tak-1</strain>
    </source>
</reference>
<feature type="transmembrane region" description="Helical" evidence="9">
    <location>
        <begin position="654"/>
        <end position="675"/>
    </location>
</feature>
<dbReference type="Pfam" id="PF00005">
    <property type="entry name" value="ABC_tran"/>
    <property type="match status" value="1"/>
</dbReference>
<dbReference type="PANTHER" id="PTHR48041">
    <property type="entry name" value="ABC TRANSPORTER G FAMILY MEMBER 28"/>
    <property type="match status" value="1"/>
</dbReference>
<accession>A0A2R6WY30</accession>
<keyword evidence="5" id="KW-0547">Nucleotide-binding</keyword>
<dbReference type="OrthoDB" id="66620at2759"/>
<gene>
    <name evidence="11" type="ORF">MARPO_0049s0041</name>
</gene>